<gene>
    <name evidence="3" type="ORF">MiSe_72320</name>
</gene>
<organism evidence="3 4">
    <name type="scientific">Microseira wollei NIES-4236</name>
    <dbReference type="NCBI Taxonomy" id="2530354"/>
    <lineage>
        <taxon>Bacteria</taxon>
        <taxon>Bacillati</taxon>
        <taxon>Cyanobacteriota</taxon>
        <taxon>Cyanophyceae</taxon>
        <taxon>Oscillatoriophycideae</taxon>
        <taxon>Aerosakkonematales</taxon>
        <taxon>Aerosakkonemataceae</taxon>
        <taxon>Microseira</taxon>
    </lineage>
</organism>
<dbReference type="Pfam" id="PF13432">
    <property type="entry name" value="TPR_16"/>
    <property type="match status" value="1"/>
</dbReference>
<evidence type="ECO:0000256" key="1">
    <source>
        <dbReference type="ARBA" id="ARBA00022737"/>
    </source>
</evidence>
<dbReference type="InterPro" id="IPR051685">
    <property type="entry name" value="Ycf3/AcsC/BcsC/TPR_MFPF"/>
</dbReference>
<dbReference type="AlphaFoldDB" id="A0AAV3XQ98"/>
<dbReference type="SMART" id="SM00028">
    <property type="entry name" value="TPR"/>
    <property type="match status" value="2"/>
</dbReference>
<name>A0AAV3XQ98_9CYAN</name>
<dbReference type="Gene3D" id="1.25.40.10">
    <property type="entry name" value="Tetratricopeptide repeat domain"/>
    <property type="match status" value="1"/>
</dbReference>
<dbReference type="Proteomes" id="UP001050975">
    <property type="component" value="Unassembled WGS sequence"/>
</dbReference>
<dbReference type="RefSeq" id="WP_373872958.1">
    <property type="nucleotide sequence ID" value="NZ_BLAY01000163.1"/>
</dbReference>
<evidence type="ECO:0000256" key="2">
    <source>
        <dbReference type="ARBA" id="ARBA00022803"/>
    </source>
</evidence>
<comment type="caution">
    <text evidence="3">The sequence shown here is derived from an EMBL/GenBank/DDBJ whole genome shotgun (WGS) entry which is preliminary data.</text>
</comment>
<dbReference type="EMBL" id="BLAY01000163">
    <property type="protein sequence ID" value="GET42415.1"/>
    <property type="molecule type" value="Genomic_DNA"/>
</dbReference>
<proteinExistence type="predicted"/>
<keyword evidence="2" id="KW-0802">TPR repeat</keyword>
<protein>
    <submittedName>
        <fullName evidence="3">TPR repeat-containing protein</fullName>
    </submittedName>
</protein>
<keyword evidence="4" id="KW-1185">Reference proteome</keyword>
<sequence>MSKEQYADALKRYDQAIELNPDFYQAWTNKGNALGRLKRYHESLESCNEAIKIKVKFLLGIAEVVCLTIWGNMRKQLLPMIGQ</sequence>
<evidence type="ECO:0000313" key="3">
    <source>
        <dbReference type="EMBL" id="GET42415.1"/>
    </source>
</evidence>
<accession>A0AAV3XQ98</accession>
<dbReference type="PANTHER" id="PTHR44943">
    <property type="entry name" value="CELLULOSE SYNTHASE OPERON PROTEIN C"/>
    <property type="match status" value="1"/>
</dbReference>
<reference evidence="3" key="1">
    <citation type="submission" date="2019-10" db="EMBL/GenBank/DDBJ databases">
        <title>Draft genome sequece of Microseira wollei NIES-4236.</title>
        <authorList>
            <person name="Yamaguchi H."/>
            <person name="Suzuki S."/>
            <person name="Kawachi M."/>
        </authorList>
    </citation>
    <scope>NUCLEOTIDE SEQUENCE</scope>
    <source>
        <strain evidence="3">NIES-4236</strain>
    </source>
</reference>
<evidence type="ECO:0000313" key="4">
    <source>
        <dbReference type="Proteomes" id="UP001050975"/>
    </source>
</evidence>
<dbReference type="InterPro" id="IPR011990">
    <property type="entry name" value="TPR-like_helical_dom_sf"/>
</dbReference>
<dbReference type="SUPFAM" id="SSF48452">
    <property type="entry name" value="TPR-like"/>
    <property type="match status" value="1"/>
</dbReference>
<dbReference type="InterPro" id="IPR019734">
    <property type="entry name" value="TPR_rpt"/>
</dbReference>
<keyword evidence="1" id="KW-0677">Repeat</keyword>
<dbReference type="PANTHER" id="PTHR44943:SF8">
    <property type="entry name" value="TPR REPEAT-CONTAINING PROTEIN MJ0263"/>
    <property type="match status" value="1"/>
</dbReference>